<dbReference type="AlphaFoldDB" id="B9TD08"/>
<organism evidence="3 4">
    <name type="scientific">Ricinus communis</name>
    <name type="common">Castor bean</name>
    <dbReference type="NCBI Taxonomy" id="3988"/>
    <lineage>
        <taxon>Eukaryota</taxon>
        <taxon>Viridiplantae</taxon>
        <taxon>Streptophyta</taxon>
        <taxon>Embryophyta</taxon>
        <taxon>Tracheophyta</taxon>
        <taxon>Spermatophyta</taxon>
        <taxon>Magnoliopsida</taxon>
        <taxon>eudicotyledons</taxon>
        <taxon>Gunneridae</taxon>
        <taxon>Pentapetalae</taxon>
        <taxon>rosids</taxon>
        <taxon>fabids</taxon>
        <taxon>Malpighiales</taxon>
        <taxon>Euphorbiaceae</taxon>
        <taxon>Acalyphoideae</taxon>
        <taxon>Acalypheae</taxon>
        <taxon>Ricinus</taxon>
    </lineage>
</organism>
<dbReference type="Proteomes" id="UP000008311">
    <property type="component" value="Unassembled WGS sequence"/>
</dbReference>
<accession>B9TD08</accession>
<evidence type="ECO:0000313" key="3">
    <source>
        <dbReference type="EMBL" id="EEF26257.1"/>
    </source>
</evidence>
<gene>
    <name evidence="3" type="ORF">RCOM_1901640</name>
</gene>
<feature type="chain" id="PRO_5002892433" description="Zinc-ribbon domain-containing protein" evidence="1">
    <location>
        <begin position="18"/>
        <end position="77"/>
    </location>
</feature>
<keyword evidence="4" id="KW-1185">Reference proteome</keyword>
<dbReference type="EMBL" id="EQ977781">
    <property type="protein sequence ID" value="EEF26257.1"/>
    <property type="molecule type" value="Genomic_DNA"/>
</dbReference>
<sequence length="77" mass="8317">MARTFGMLLGPIGWVVTGLWSIADLASPAYRVTVPCVIQIAYIRQKTLAHFCPSCQAPNGTDAKFCGQCGARMTPKE</sequence>
<evidence type="ECO:0000259" key="2">
    <source>
        <dbReference type="Pfam" id="PF13240"/>
    </source>
</evidence>
<evidence type="ECO:0000313" key="4">
    <source>
        <dbReference type="Proteomes" id="UP000008311"/>
    </source>
</evidence>
<reference evidence="4" key="1">
    <citation type="journal article" date="2010" name="Nat. Biotechnol.">
        <title>Draft genome sequence of the oilseed species Ricinus communis.</title>
        <authorList>
            <person name="Chan A.P."/>
            <person name="Crabtree J."/>
            <person name="Zhao Q."/>
            <person name="Lorenzi H."/>
            <person name="Orvis J."/>
            <person name="Puiu D."/>
            <person name="Melake-Berhan A."/>
            <person name="Jones K.M."/>
            <person name="Redman J."/>
            <person name="Chen G."/>
            <person name="Cahoon E.B."/>
            <person name="Gedil M."/>
            <person name="Stanke M."/>
            <person name="Haas B.J."/>
            <person name="Wortman J.R."/>
            <person name="Fraser-Liggett C.M."/>
            <person name="Ravel J."/>
            <person name="Rabinowicz P.D."/>
        </authorList>
    </citation>
    <scope>NUCLEOTIDE SEQUENCE [LARGE SCALE GENOMIC DNA]</scope>
    <source>
        <strain evidence="4">cv. Hale</strain>
    </source>
</reference>
<keyword evidence="1" id="KW-0732">Signal</keyword>
<dbReference type="InterPro" id="IPR026870">
    <property type="entry name" value="Zinc_ribbon_dom"/>
</dbReference>
<name>B9TD08_RICCO</name>
<dbReference type="Pfam" id="PF13240">
    <property type="entry name" value="Zn_Ribbon_1"/>
    <property type="match status" value="1"/>
</dbReference>
<feature type="domain" description="Zinc-ribbon" evidence="2">
    <location>
        <begin position="51"/>
        <end position="72"/>
    </location>
</feature>
<dbReference type="InParanoid" id="B9TD08"/>
<feature type="signal peptide" evidence="1">
    <location>
        <begin position="1"/>
        <end position="17"/>
    </location>
</feature>
<dbReference type="eggNOG" id="ENOG502T29P">
    <property type="taxonomic scope" value="Eukaryota"/>
</dbReference>
<proteinExistence type="predicted"/>
<evidence type="ECO:0000256" key="1">
    <source>
        <dbReference type="SAM" id="SignalP"/>
    </source>
</evidence>
<protein>
    <recommendedName>
        <fullName evidence="2">Zinc-ribbon domain-containing protein</fullName>
    </recommendedName>
</protein>